<dbReference type="SUPFAM" id="SSF51679">
    <property type="entry name" value="Bacterial luciferase-like"/>
    <property type="match status" value="1"/>
</dbReference>
<keyword evidence="3 6" id="KW-0560">Oxidoreductase</keyword>
<gene>
    <name evidence="6" type="ORF">G5C60_02680</name>
</gene>
<dbReference type="Pfam" id="PF00296">
    <property type="entry name" value="Bac_luciferase"/>
    <property type="match status" value="1"/>
</dbReference>
<dbReference type="InterPro" id="IPR019921">
    <property type="entry name" value="Lucif-like_OxRdtase_Rv2161c"/>
</dbReference>
<evidence type="ECO:0000256" key="1">
    <source>
        <dbReference type="ARBA" id="ARBA00022630"/>
    </source>
</evidence>
<feature type="domain" description="Luciferase-like" evidence="5">
    <location>
        <begin position="8"/>
        <end position="214"/>
    </location>
</feature>
<dbReference type="EMBL" id="JAAKZY010000005">
    <property type="protein sequence ID" value="NGO06607.1"/>
    <property type="molecule type" value="Genomic_DNA"/>
</dbReference>
<evidence type="ECO:0000256" key="3">
    <source>
        <dbReference type="ARBA" id="ARBA00023002"/>
    </source>
</evidence>
<evidence type="ECO:0000256" key="2">
    <source>
        <dbReference type="ARBA" id="ARBA00022643"/>
    </source>
</evidence>
<proteinExistence type="predicted"/>
<dbReference type="GO" id="GO:0046306">
    <property type="term" value="P:alkanesulfonate catabolic process"/>
    <property type="evidence" value="ECO:0007669"/>
    <property type="project" value="TreeGrafter"/>
</dbReference>
<evidence type="ECO:0000256" key="4">
    <source>
        <dbReference type="ARBA" id="ARBA00023033"/>
    </source>
</evidence>
<evidence type="ECO:0000259" key="5">
    <source>
        <dbReference type="Pfam" id="PF00296"/>
    </source>
</evidence>
<dbReference type="InterPro" id="IPR011251">
    <property type="entry name" value="Luciferase-like_dom"/>
</dbReference>
<evidence type="ECO:0000313" key="7">
    <source>
        <dbReference type="Proteomes" id="UP000472335"/>
    </source>
</evidence>
<dbReference type="EC" id="1.-.-.-" evidence="6"/>
<dbReference type="InterPro" id="IPR050172">
    <property type="entry name" value="SsuD_RutA_monooxygenase"/>
</dbReference>
<dbReference type="NCBIfam" id="TIGR03619">
    <property type="entry name" value="F420_Rv2161c"/>
    <property type="match status" value="1"/>
</dbReference>
<dbReference type="RefSeq" id="WP_165254527.1">
    <property type="nucleotide sequence ID" value="NZ_JAAKZY010000005.1"/>
</dbReference>
<keyword evidence="2" id="KW-0288">FMN</keyword>
<sequence>MKLQVILPNETAGADPRRLADLAQQAEALGYDTAWLPDHILPPGEYGPVYGGVLEPLVTMGWLAAATTRIRFGTSVLVLPMRNPFVVAKQVATLHRLSGGRITLGVGIGWDEREFTAVGADFRSRAARTDEAVALLRHLFRAGQGPFEGRWYGFETGVFEPRPDGPVPVMTGGVTDAALRRAARYADVWQGVGLDPAAFGERLAYLRARTDGRTVSAGTRIDWHGPDRTVGEAAHTAEAFRAAGAEHLAVHFGDPDGYARRMAAFARALPADPAVRSL</sequence>
<dbReference type="PANTHER" id="PTHR42847:SF4">
    <property type="entry name" value="ALKANESULFONATE MONOOXYGENASE-RELATED"/>
    <property type="match status" value="1"/>
</dbReference>
<evidence type="ECO:0000313" key="6">
    <source>
        <dbReference type="EMBL" id="NGO06607.1"/>
    </source>
</evidence>
<dbReference type="GO" id="GO:0008726">
    <property type="term" value="F:alkanesulfonate monooxygenase activity"/>
    <property type="evidence" value="ECO:0007669"/>
    <property type="project" value="TreeGrafter"/>
</dbReference>
<dbReference type="InterPro" id="IPR036661">
    <property type="entry name" value="Luciferase-like_sf"/>
</dbReference>
<comment type="caution">
    <text evidence="6">The sequence shown here is derived from an EMBL/GenBank/DDBJ whole genome shotgun (WGS) entry which is preliminary data.</text>
</comment>
<protein>
    <submittedName>
        <fullName evidence="6">TIGR03619 family F420-dependent LLM class oxidoreductase</fullName>
        <ecNumber evidence="6">1.-.-.-</ecNumber>
    </submittedName>
</protein>
<dbReference type="AlphaFoldDB" id="A0A6G4UY40"/>
<dbReference type="PANTHER" id="PTHR42847">
    <property type="entry name" value="ALKANESULFONATE MONOOXYGENASE"/>
    <property type="match status" value="1"/>
</dbReference>
<keyword evidence="7" id="KW-1185">Reference proteome</keyword>
<accession>A0A6G4UY40</accession>
<keyword evidence="1" id="KW-0285">Flavoprotein</keyword>
<dbReference type="Gene3D" id="3.20.20.30">
    <property type="entry name" value="Luciferase-like domain"/>
    <property type="match status" value="1"/>
</dbReference>
<name>A0A6G4UY40_9ACTN</name>
<reference evidence="6 7" key="1">
    <citation type="submission" date="2020-02" db="EMBL/GenBank/DDBJ databases">
        <title>Whole-genome analyses of novel actinobacteria.</title>
        <authorList>
            <person name="Sahin N."/>
            <person name="Gencbay T."/>
        </authorList>
    </citation>
    <scope>NUCLEOTIDE SEQUENCE [LARGE SCALE GENOMIC DNA]</scope>
    <source>
        <strain evidence="6 7">HC44</strain>
    </source>
</reference>
<dbReference type="Proteomes" id="UP000472335">
    <property type="component" value="Unassembled WGS sequence"/>
</dbReference>
<organism evidence="6 7">
    <name type="scientific">Streptomyces scabichelini</name>
    <dbReference type="NCBI Taxonomy" id="2711217"/>
    <lineage>
        <taxon>Bacteria</taxon>
        <taxon>Bacillati</taxon>
        <taxon>Actinomycetota</taxon>
        <taxon>Actinomycetes</taxon>
        <taxon>Kitasatosporales</taxon>
        <taxon>Streptomycetaceae</taxon>
        <taxon>Streptomyces</taxon>
    </lineage>
</organism>
<keyword evidence="4" id="KW-0503">Monooxygenase</keyword>